<gene>
    <name evidence="1" type="ORF">C3E80_19570</name>
</gene>
<proteinExistence type="predicted"/>
<sequence length="109" mass="11602">MTEADIYARLGALAGGNVFPFVAPQGTAAPWVVFLLPSSASEDVLCGPAETACAVQVDAWASSIDDARALREQIKSALADLHPVGLNEINAYEPDTALYRATLEVQIWQ</sequence>
<organism evidence="1 2">
    <name type="scientific">Cronobacter malonaticus</name>
    <dbReference type="NCBI Taxonomy" id="413503"/>
    <lineage>
        <taxon>Bacteria</taxon>
        <taxon>Pseudomonadati</taxon>
        <taxon>Pseudomonadota</taxon>
        <taxon>Gammaproteobacteria</taxon>
        <taxon>Enterobacterales</taxon>
        <taxon>Enterobacteriaceae</taxon>
        <taxon>Cronobacter</taxon>
    </lineage>
</organism>
<name>A0A423XQZ0_9ENTR</name>
<accession>A0A423XQZ0</accession>
<reference evidence="1 2" key="1">
    <citation type="journal article" date="2018" name="Front. Microbiol.">
        <title>An Investigation of an Acute Gastroenteritis Outbreak: Cronobacter sakazakii, a Potential Cause of Food-Borne Illness.</title>
        <authorList>
            <person name="Yong W."/>
            <person name="Guo B."/>
            <person name="Shi X."/>
            <person name="Cheng T."/>
            <person name="Chen M."/>
            <person name="Jiang X."/>
            <person name="Ye Y."/>
            <person name="Wang J."/>
            <person name="Xie G."/>
            <person name="Ding J."/>
        </authorList>
    </citation>
    <scope>NUCLEOTIDE SEQUENCE [LARGE SCALE GENOMIC DNA]</scope>
    <source>
        <strain evidence="1 2">S1</strain>
    </source>
</reference>
<dbReference type="Pfam" id="PF11367">
    <property type="entry name" value="Tail_completion_gp17"/>
    <property type="match status" value="1"/>
</dbReference>
<dbReference type="InterPro" id="IPR021508">
    <property type="entry name" value="Gp17-like"/>
</dbReference>
<comment type="caution">
    <text evidence="1">The sequence shown here is derived from an EMBL/GenBank/DDBJ whole genome shotgun (WGS) entry which is preliminary data.</text>
</comment>
<evidence type="ECO:0000313" key="1">
    <source>
        <dbReference type="EMBL" id="ROW58799.1"/>
    </source>
</evidence>
<dbReference type="RefSeq" id="WP_123949037.1">
    <property type="nucleotide sequence ID" value="NZ_PQJL01000022.1"/>
</dbReference>
<dbReference type="AlphaFoldDB" id="A0A423XQZ0"/>
<protein>
    <submittedName>
        <fullName evidence="1">DUF3168 domain-containing protein</fullName>
    </submittedName>
</protein>
<dbReference type="EMBL" id="PQJL01000022">
    <property type="protein sequence ID" value="ROW58799.1"/>
    <property type="molecule type" value="Genomic_DNA"/>
</dbReference>
<evidence type="ECO:0000313" key="2">
    <source>
        <dbReference type="Proteomes" id="UP000285793"/>
    </source>
</evidence>
<dbReference type="Proteomes" id="UP000285793">
    <property type="component" value="Unassembled WGS sequence"/>
</dbReference>